<evidence type="ECO:0000313" key="11">
    <source>
        <dbReference type="Proteomes" id="UP000427769"/>
    </source>
</evidence>
<feature type="binding site" evidence="8">
    <location>
        <position position="68"/>
    </location>
    <ligand>
        <name>GTP</name>
        <dbReference type="ChEBI" id="CHEBI:37565"/>
    </ligand>
</feature>
<feature type="binding site" evidence="8">
    <location>
        <begin position="10"/>
        <end position="12"/>
    </location>
    <ligand>
        <name>GTP</name>
        <dbReference type="ChEBI" id="CHEBI:37565"/>
    </ligand>
</feature>
<comment type="subcellular location">
    <subcellularLocation>
        <location evidence="8">Cytoplasm</location>
    </subcellularLocation>
</comment>
<evidence type="ECO:0000256" key="7">
    <source>
        <dbReference type="ARBA" id="ARBA00023150"/>
    </source>
</evidence>
<comment type="domain">
    <text evidence="8">The N-terminal domain determines nucleotide recognition and specific binding, while the C-terminal domain determines the specific binding to the target protein.</text>
</comment>
<evidence type="ECO:0000256" key="4">
    <source>
        <dbReference type="ARBA" id="ARBA00022741"/>
    </source>
</evidence>
<keyword evidence="3 8" id="KW-0479">Metal-binding</keyword>
<gene>
    <name evidence="8 10" type="primary">mobA</name>
    <name evidence="10" type="ORF">DSCW_41510</name>
</gene>
<dbReference type="GO" id="GO:0046872">
    <property type="term" value="F:metal ion binding"/>
    <property type="evidence" value="ECO:0007669"/>
    <property type="project" value="UniProtKB-KW"/>
</dbReference>
<dbReference type="RefSeq" id="WP_170302385.1">
    <property type="nucleotide sequence ID" value="NZ_AP021875.1"/>
</dbReference>
<dbReference type="SUPFAM" id="SSF53448">
    <property type="entry name" value="Nucleotide-diphospho-sugar transferases"/>
    <property type="match status" value="1"/>
</dbReference>
<evidence type="ECO:0000256" key="8">
    <source>
        <dbReference type="HAMAP-Rule" id="MF_00316"/>
    </source>
</evidence>
<comment type="cofactor">
    <cofactor evidence="8">
        <name>Mg(2+)</name>
        <dbReference type="ChEBI" id="CHEBI:18420"/>
    </cofactor>
</comment>
<dbReference type="HAMAP" id="MF_00316">
    <property type="entry name" value="MobA"/>
    <property type="match status" value="1"/>
</dbReference>
<dbReference type="Pfam" id="PF12804">
    <property type="entry name" value="NTP_transf_3"/>
    <property type="match status" value="1"/>
</dbReference>
<protein>
    <recommendedName>
        <fullName evidence="8">Probable molybdenum cofactor guanylyltransferase</fullName>
        <shortName evidence="8">MoCo guanylyltransferase</shortName>
        <ecNumber evidence="8">2.7.7.77</ecNumber>
    </recommendedName>
    <alternativeName>
        <fullName evidence="8">GTP:molybdopterin guanylyltransferase</fullName>
    </alternativeName>
    <alternativeName>
        <fullName evidence="8">Mo-MPT guanylyltransferase</fullName>
    </alternativeName>
    <alternativeName>
        <fullName evidence="8">Molybdopterin guanylyltransferase</fullName>
    </alternativeName>
    <alternativeName>
        <fullName evidence="8">Molybdopterin-guanine dinucleotide synthase</fullName>
        <shortName evidence="8">MGD synthase</shortName>
    </alternativeName>
</protein>
<dbReference type="GO" id="GO:0005737">
    <property type="term" value="C:cytoplasm"/>
    <property type="evidence" value="ECO:0007669"/>
    <property type="project" value="UniProtKB-SubCell"/>
</dbReference>
<feature type="domain" description="MobA-like NTP transferase" evidence="9">
    <location>
        <begin position="7"/>
        <end position="151"/>
    </location>
</feature>
<dbReference type="Proteomes" id="UP000427769">
    <property type="component" value="Chromosome"/>
</dbReference>
<evidence type="ECO:0000256" key="2">
    <source>
        <dbReference type="ARBA" id="ARBA00022679"/>
    </source>
</evidence>
<dbReference type="InterPro" id="IPR013482">
    <property type="entry name" value="Molybde_CF_guanTrfase"/>
</dbReference>
<keyword evidence="11" id="KW-1185">Reference proteome</keyword>
<keyword evidence="4 8" id="KW-0547">Nucleotide-binding</keyword>
<dbReference type="EC" id="2.7.7.77" evidence="8"/>
<dbReference type="KEGG" id="dwd:DSCW_41510"/>
<dbReference type="PANTHER" id="PTHR19136">
    <property type="entry name" value="MOLYBDENUM COFACTOR GUANYLYLTRANSFERASE"/>
    <property type="match status" value="1"/>
</dbReference>
<proteinExistence type="inferred from homology"/>
<reference evidence="10 11" key="1">
    <citation type="submission" date="2019-11" db="EMBL/GenBank/DDBJ databases">
        <title>Comparative genomics of hydrocarbon-degrading Desulfosarcina strains.</title>
        <authorList>
            <person name="Watanabe M."/>
            <person name="Kojima H."/>
            <person name="Fukui M."/>
        </authorList>
    </citation>
    <scope>NUCLEOTIDE SEQUENCE [LARGE SCALE GENOMIC DNA]</scope>
    <source>
        <strain evidence="10 11">PP31</strain>
    </source>
</reference>
<sequence>MAAACTGVILAGGQNKRFGGQNKAFIRIGEKRIVDRLMDVFSRLFDQVVLVTNDPAAYMDVDALLVSDHFAKRSSLNGLHAGLFAAAHETAFFVACDTPFAREALIRCVLDHIEPKADIVIPSTADGFEPLFAVYRKSCLPAMANQLERDRLKIQGLFRKVRLKAIDEAELRQADPELISFFNINTPEDLKMAESLRTKFEKEH</sequence>
<dbReference type="AlphaFoldDB" id="A0A5K7ZE90"/>
<comment type="similarity">
    <text evidence="8">Belongs to the MobA family.</text>
</comment>
<organism evidence="10 11">
    <name type="scientific">Desulfosarcina widdelii</name>
    <dbReference type="NCBI Taxonomy" id="947919"/>
    <lineage>
        <taxon>Bacteria</taxon>
        <taxon>Pseudomonadati</taxon>
        <taxon>Thermodesulfobacteriota</taxon>
        <taxon>Desulfobacteria</taxon>
        <taxon>Desulfobacterales</taxon>
        <taxon>Desulfosarcinaceae</taxon>
        <taxon>Desulfosarcina</taxon>
    </lineage>
</organism>
<evidence type="ECO:0000313" key="10">
    <source>
        <dbReference type="EMBL" id="BBO76734.1"/>
    </source>
</evidence>
<keyword evidence="2 8" id="KW-0808">Transferase</keyword>
<evidence type="ECO:0000256" key="6">
    <source>
        <dbReference type="ARBA" id="ARBA00023134"/>
    </source>
</evidence>
<name>A0A5K7ZE90_9BACT</name>
<feature type="binding site" evidence="8">
    <location>
        <position position="23"/>
    </location>
    <ligand>
        <name>GTP</name>
        <dbReference type="ChEBI" id="CHEBI:37565"/>
    </ligand>
</feature>
<feature type="binding site" evidence="8">
    <location>
        <position position="97"/>
    </location>
    <ligand>
        <name>Mg(2+)</name>
        <dbReference type="ChEBI" id="CHEBI:18420"/>
    </ligand>
</feature>
<dbReference type="CDD" id="cd02503">
    <property type="entry name" value="MobA"/>
    <property type="match status" value="1"/>
</dbReference>
<evidence type="ECO:0000256" key="3">
    <source>
        <dbReference type="ARBA" id="ARBA00022723"/>
    </source>
</evidence>
<keyword evidence="1 8" id="KW-0963">Cytoplasm</keyword>
<feature type="binding site" evidence="8">
    <location>
        <position position="97"/>
    </location>
    <ligand>
        <name>GTP</name>
        <dbReference type="ChEBI" id="CHEBI:37565"/>
    </ligand>
</feature>
<accession>A0A5K7ZE90</accession>
<dbReference type="PANTHER" id="PTHR19136:SF81">
    <property type="entry name" value="MOLYBDENUM COFACTOR GUANYLYLTRANSFERASE"/>
    <property type="match status" value="1"/>
</dbReference>
<dbReference type="Gene3D" id="3.90.550.10">
    <property type="entry name" value="Spore Coat Polysaccharide Biosynthesis Protein SpsA, Chain A"/>
    <property type="match status" value="1"/>
</dbReference>
<comment type="catalytic activity">
    <reaction evidence="8">
        <text>Mo-molybdopterin + GTP + H(+) = Mo-molybdopterin guanine dinucleotide + diphosphate</text>
        <dbReference type="Rhea" id="RHEA:34243"/>
        <dbReference type="ChEBI" id="CHEBI:15378"/>
        <dbReference type="ChEBI" id="CHEBI:33019"/>
        <dbReference type="ChEBI" id="CHEBI:37565"/>
        <dbReference type="ChEBI" id="CHEBI:71302"/>
        <dbReference type="ChEBI" id="CHEBI:71310"/>
        <dbReference type="EC" id="2.7.7.77"/>
    </reaction>
</comment>
<comment type="caution">
    <text evidence="8">Lacks conserved residue(s) required for the propagation of feature annotation.</text>
</comment>
<keyword evidence="5 8" id="KW-0460">Magnesium</keyword>
<dbReference type="GO" id="GO:0061603">
    <property type="term" value="F:molybdenum cofactor guanylyltransferase activity"/>
    <property type="evidence" value="ECO:0007669"/>
    <property type="project" value="UniProtKB-EC"/>
</dbReference>
<dbReference type="EMBL" id="AP021875">
    <property type="protein sequence ID" value="BBO76734.1"/>
    <property type="molecule type" value="Genomic_DNA"/>
</dbReference>
<dbReference type="GO" id="GO:0005525">
    <property type="term" value="F:GTP binding"/>
    <property type="evidence" value="ECO:0007669"/>
    <property type="project" value="UniProtKB-UniRule"/>
</dbReference>
<evidence type="ECO:0000256" key="1">
    <source>
        <dbReference type="ARBA" id="ARBA00022490"/>
    </source>
</evidence>
<keyword evidence="7 8" id="KW-0501">Molybdenum cofactor biosynthesis</keyword>
<evidence type="ECO:0000256" key="5">
    <source>
        <dbReference type="ARBA" id="ARBA00022842"/>
    </source>
</evidence>
<dbReference type="GO" id="GO:1902758">
    <property type="term" value="P:bis(molybdopterin guanine dinucleotide)molybdenum biosynthetic process"/>
    <property type="evidence" value="ECO:0007669"/>
    <property type="project" value="TreeGrafter"/>
</dbReference>
<dbReference type="InterPro" id="IPR029044">
    <property type="entry name" value="Nucleotide-diphossugar_trans"/>
</dbReference>
<evidence type="ECO:0000259" key="9">
    <source>
        <dbReference type="Pfam" id="PF12804"/>
    </source>
</evidence>
<keyword evidence="10" id="KW-0548">Nucleotidyltransferase</keyword>
<dbReference type="InterPro" id="IPR025877">
    <property type="entry name" value="MobA-like_NTP_Trfase"/>
</dbReference>
<comment type="function">
    <text evidence="8">Transfers a GMP moiety from GTP to Mo-molybdopterin (Mo-MPT) cofactor (Moco or molybdenum cofactor) to form Mo-molybdopterin guanine dinucleotide (Mo-MGD) cofactor.</text>
</comment>
<keyword evidence="6 8" id="KW-0342">GTP-binding</keyword>